<dbReference type="Pfam" id="PF00467">
    <property type="entry name" value="KOW"/>
    <property type="match status" value="1"/>
</dbReference>
<dbReference type="GO" id="GO:0003735">
    <property type="term" value="F:structural constituent of ribosome"/>
    <property type="evidence" value="ECO:0007669"/>
    <property type="project" value="InterPro"/>
</dbReference>
<organism evidence="8">
    <name type="scientific">candidate division WOR-3 bacterium</name>
    <dbReference type="NCBI Taxonomy" id="2052148"/>
    <lineage>
        <taxon>Bacteria</taxon>
        <taxon>Bacteria division WOR-3</taxon>
    </lineage>
</organism>
<evidence type="ECO:0000256" key="4">
    <source>
        <dbReference type="ARBA" id="ARBA00035206"/>
    </source>
</evidence>
<dbReference type="Pfam" id="PF17136">
    <property type="entry name" value="ribosomal_L24"/>
    <property type="match status" value="1"/>
</dbReference>
<keyword evidence="3 5" id="KW-0687">Ribonucleoprotein</keyword>
<dbReference type="HAMAP" id="MF_01326_B">
    <property type="entry name" value="Ribosomal_uL24_B"/>
    <property type="match status" value="1"/>
</dbReference>
<dbReference type="InterPro" id="IPR003256">
    <property type="entry name" value="Ribosomal_uL24"/>
</dbReference>
<name>A0A7C4GH37_UNCW3</name>
<evidence type="ECO:0000256" key="2">
    <source>
        <dbReference type="ARBA" id="ARBA00022980"/>
    </source>
</evidence>
<dbReference type="EMBL" id="DSUT01000143">
    <property type="protein sequence ID" value="HGK28640.1"/>
    <property type="molecule type" value="Genomic_DNA"/>
</dbReference>
<reference evidence="8" key="1">
    <citation type="journal article" date="2020" name="mSystems">
        <title>Genome- and Community-Level Interaction Insights into Carbon Utilization and Element Cycling Functions of Hydrothermarchaeota in Hydrothermal Sediment.</title>
        <authorList>
            <person name="Zhou Z."/>
            <person name="Liu Y."/>
            <person name="Xu W."/>
            <person name="Pan J."/>
            <person name="Luo Z.H."/>
            <person name="Li M."/>
        </authorList>
    </citation>
    <scope>NUCLEOTIDE SEQUENCE [LARGE SCALE GENOMIC DNA]</scope>
    <source>
        <strain evidence="8">SpSt-488</strain>
    </source>
</reference>
<keyword evidence="2 5" id="KW-0689">Ribosomal protein</keyword>
<dbReference type="InterPro" id="IPR014722">
    <property type="entry name" value="Rib_uL2_dom2"/>
</dbReference>
<dbReference type="PROSITE" id="PS01108">
    <property type="entry name" value="RIBOSOMAL_L24"/>
    <property type="match status" value="1"/>
</dbReference>
<dbReference type="CDD" id="cd06089">
    <property type="entry name" value="KOW_RPL26"/>
    <property type="match status" value="1"/>
</dbReference>
<dbReference type="GO" id="GO:0005840">
    <property type="term" value="C:ribosome"/>
    <property type="evidence" value="ECO:0007669"/>
    <property type="project" value="UniProtKB-KW"/>
</dbReference>
<proteinExistence type="inferred from homology"/>
<comment type="function">
    <text evidence="5">One of the proteins that surrounds the polypeptide exit tunnel on the outside of the subunit.</text>
</comment>
<dbReference type="GO" id="GO:0019843">
    <property type="term" value="F:rRNA binding"/>
    <property type="evidence" value="ECO:0007669"/>
    <property type="project" value="UniProtKB-UniRule"/>
</dbReference>
<dbReference type="InterPro" id="IPR041988">
    <property type="entry name" value="Ribosomal_uL24_KOW"/>
</dbReference>
<feature type="domain" description="KOW" evidence="7">
    <location>
        <begin position="2"/>
        <end position="29"/>
    </location>
</feature>
<dbReference type="Gene3D" id="2.30.30.30">
    <property type="match status" value="1"/>
</dbReference>
<dbReference type="PANTHER" id="PTHR12903">
    <property type="entry name" value="MITOCHONDRIAL RIBOSOMAL PROTEIN L24"/>
    <property type="match status" value="1"/>
</dbReference>
<keyword evidence="5" id="KW-0699">rRNA-binding</keyword>
<evidence type="ECO:0000256" key="1">
    <source>
        <dbReference type="ARBA" id="ARBA00010618"/>
    </source>
</evidence>
<evidence type="ECO:0000256" key="6">
    <source>
        <dbReference type="RuleBase" id="RU003477"/>
    </source>
</evidence>
<comment type="subunit">
    <text evidence="5">Part of the 50S ribosomal subunit.</text>
</comment>
<sequence>MRLRKGDVVEVISGDEKGRRGKILSIEKDRKTGRVRAVVEGLNLAKRHRRPRGAGQPGGIVDLPNAMDVSKLVLLCPKCGKRARVRREEHEGNRVRICKTCGEIIDV</sequence>
<protein>
    <recommendedName>
        <fullName evidence="4 5">Large ribosomal subunit protein uL24</fullName>
    </recommendedName>
</protein>
<accession>A0A7C4GH37</accession>
<evidence type="ECO:0000259" key="7">
    <source>
        <dbReference type="SMART" id="SM00739"/>
    </source>
</evidence>
<comment type="function">
    <text evidence="5">One of two assembly initiator proteins, it binds directly to the 5'-end of the 23S rRNA, where it nucleates assembly of the 50S subunit.</text>
</comment>
<dbReference type="GO" id="GO:1990904">
    <property type="term" value="C:ribonucleoprotein complex"/>
    <property type="evidence" value="ECO:0007669"/>
    <property type="project" value="UniProtKB-KW"/>
</dbReference>
<dbReference type="NCBIfam" id="TIGR01079">
    <property type="entry name" value="rplX_bact"/>
    <property type="match status" value="1"/>
</dbReference>
<keyword evidence="5" id="KW-0694">RNA-binding</keyword>
<comment type="similarity">
    <text evidence="1 5 6">Belongs to the universal ribosomal protein uL24 family.</text>
</comment>
<dbReference type="InterPro" id="IPR008991">
    <property type="entry name" value="Translation_prot_SH3-like_sf"/>
</dbReference>
<dbReference type="InterPro" id="IPR005824">
    <property type="entry name" value="KOW"/>
</dbReference>
<gene>
    <name evidence="5 8" type="primary">rplX</name>
    <name evidence="8" type="ORF">ENS41_06755</name>
</gene>
<dbReference type="InterPro" id="IPR057264">
    <property type="entry name" value="Ribosomal_uL24_C"/>
</dbReference>
<evidence type="ECO:0000256" key="3">
    <source>
        <dbReference type="ARBA" id="ARBA00023274"/>
    </source>
</evidence>
<dbReference type="GO" id="GO:0006412">
    <property type="term" value="P:translation"/>
    <property type="evidence" value="ECO:0007669"/>
    <property type="project" value="UniProtKB-UniRule"/>
</dbReference>
<dbReference type="AlphaFoldDB" id="A0A7C4GH37"/>
<evidence type="ECO:0000313" key="8">
    <source>
        <dbReference type="EMBL" id="HGK28640.1"/>
    </source>
</evidence>
<dbReference type="SMART" id="SM00739">
    <property type="entry name" value="KOW"/>
    <property type="match status" value="1"/>
</dbReference>
<dbReference type="InterPro" id="IPR005825">
    <property type="entry name" value="Ribosomal_uL24_CS"/>
</dbReference>
<dbReference type="SUPFAM" id="SSF50104">
    <property type="entry name" value="Translation proteins SH3-like domain"/>
    <property type="match status" value="1"/>
</dbReference>
<comment type="caution">
    <text evidence="8">The sequence shown here is derived from an EMBL/GenBank/DDBJ whole genome shotgun (WGS) entry which is preliminary data.</text>
</comment>
<evidence type="ECO:0000256" key="5">
    <source>
        <dbReference type="HAMAP-Rule" id="MF_01326"/>
    </source>
</evidence>